<comment type="caution">
    <text evidence="1">The sequence shown here is derived from an EMBL/GenBank/DDBJ whole genome shotgun (WGS) entry which is preliminary data.</text>
</comment>
<dbReference type="EMBL" id="JACMYC010000011">
    <property type="protein sequence ID" value="MBC2961852.1"/>
    <property type="molecule type" value="Genomic_DNA"/>
</dbReference>
<evidence type="ECO:0000313" key="1">
    <source>
        <dbReference type="EMBL" id="MBC2961852.1"/>
    </source>
</evidence>
<proteinExistence type="predicted"/>
<reference evidence="1 2" key="1">
    <citation type="submission" date="2020-08" db="EMBL/GenBank/DDBJ databases">
        <title>novel species in genus Nocardioides.</title>
        <authorList>
            <person name="Zhang G."/>
        </authorList>
    </citation>
    <scope>NUCLEOTIDE SEQUENCE [LARGE SCALE GENOMIC DNA]</scope>
    <source>
        <strain evidence="1 2">SC8A-24</strain>
    </source>
</reference>
<keyword evidence="2" id="KW-1185">Reference proteome</keyword>
<name>A0ABR6UBM0_9ACTN</name>
<organism evidence="1 2">
    <name type="scientific">Nocardioides deserti</name>
    <dbReference type="NCBI Taxonomy" id="1588644"/>
    <lineage>
        <taxon>Bacteria</taxon>
        <taxon>Bacillati</taxon>
        <taxon>Actinomycetota</taxon>
        <taxon>Actinomycetes</taxon>
        <taxon>Propionibacteriales</taxon>
        <taxon>Nocardioidaceae</taxon>
        <taxon>Nocardioides</taxon>
    </lineage>
</organism>
<dbReference type="RefSeq" id="WP_186347047.1">
    <property type="nucleotide sequence ID" value="NZ_BMMR01000009.1"/>
</dbReference>
<accession>A0ABR6UBM0</accession>
<protein>
    <submittedName>
        <fullName evidence="1">Uncharacterized protein</fullName>
    </submittedName>
</protein>
<gene>
    <name evidence="1" type="ORF">H7344_16245</name>
</gene>
<evidence type="ECO:0000313" key="2">
    <source>
        <dbReference type="Proteomes" id="UP000604001"/>
    </source>
</evidence>
<dbReference type="Proteomes" id="UP000604001">
    <property type="component" value="Unassembled WGS sequence"/>
</dbReference>
<sequence length="131" mass="14797">MRRPHENVATVLVDPAVLAELELDLMALDLWVWPLATAPIVADGPRLAFQVRRRLVEARRGAWDCARDWTPVWVSFGLSWYDGDEPLPWSAHAALWAALGRHADHVRHTVRLGGVPRFPVRHELGAERDTA</sequence>